<accession>A0A4Y2PR23</accession>
<evidence type="ECO:0000313" key="2">
    <source>
        <dbReference type="Proteomes" id="UP000499080"/>
    </source>
</evidence>
<keyword evidence="2" id="KW-1185">Reference proteome</keyword>
<proteinExistence type="predicted"/>
<dbReference type="AlphaFoldDB" id="A0A4Y2PR23"/>
<dbReference type="Proteomes" id="UP000499080">
    <property type="component" value="Unassembled WGS sequence"/>
</dbReference>
<sequence length="118" mass="13118">MEQRNVTQNHFHPNNLHTILIYSEQRLSANAKSGHLRSQTVFLGGNVSGNQQSRNVTLQMGARNVTQNHFCQPDTHTSSFISVLAAPANAKSGYNPELLDSPSVWQCVREPTIQKCDT</sequence>
<protein>
    <submittedName>
        <fullName evidence="1">Uncharacterized protein</fullName>
    </submittedName>
</protein>
<evidence type="ECO:0000313" key="1">
    <source>
        <dbReference type="EMBL" id="GBN53562.1"/>
    </source>
</evidence>
<reference evidence="1 2" key="1">
    <citation type="journal article" date="2019" name="Sci. Rep.">
        <title>Orb-weaving spider Araneus ventricosus genome elucidates the spidroin gene catalogue.</title>
        <authorList>
            <person name="Kono N."/>
            <person name="Nakamura H."/>
            <person name="Ohtoshi R."/>
            <person name="Moran D.A.P."/>
            <person name="Shinohara A."/>
            <person name="Yoshida Y."/>
            <person name="Fujiwara M."/>
            <person name="Mori M."/>
            <person name="Tomita M."/>
            <person name="Arakawa K."/>
        </authorList>
    </citation>
    <scope>NUCLEOTIDE SEQUENCE [LARGE SCALE GENOMIC DNA]</scope>
</reference>
<dbReference type="EMBL" id="BGPR01011908">
    <property type="protein sequence ID" value="GBN53562.1"/>
    <property type="molecule type" value="Genomic_DNA"/>
</dbReference>
<name>A0A4Y2PR23_ARAVE</name>
<comment type="caution">
    <text evidence="1">The sequence shown here is derived from an EMBL/GenBank/DDBJ whole genome shotgun (WGS) entry which is preliminary data.</text>
</comment>
<gene>
    <name evidence="1" type="ORF">AVEN_183427_1</name>
</gene>
<organism evidence="1 2">
    <name type="scientific">Araneus ventricosus</name>
    <name type="common">Orbweaver spider</name>
    <name type="synonym">Epeira ventricosa</name>
    <dbReference type="NCBI Taxonomy" id="182803"/>
    <lineage>
        <taxon>Eukaryota</taxon>
        <taxon>Metazoa</taxon>
        <taxon>Ecdysozoa</taxon>
        <taxon>Arthropoda</taxon>
        <taxon>Chelicerata</taxon>
        <taxon>Arachnida</taxon>
        <taxon>Araneae</taxon>
        <taxon>Araneomorphae</taxon>
        <taxon>Entelegynae</taxon>
        <taxon>Araneoidea</taxon>
        <taxon>Araneidae</taxon>
        <taxon>Araneus</taxon>
    </lineage>
</organism>